<organism evidence="2 3">
    <name type="scientific">Panacibacter ginsenosidivorans</name>
    <dbReference type="NCBI Taxonomy" id="1813871"/>
    <lineage>
        <taxon>Bacteria</taxon>
        <taxon>Pseudomonadati</taxon>
        <taxon>Bacteroidota</taxon>
        <taxon>Chitinophagia</taxon>
        <taxon>Chitinophagales</taxon>
        <taxon>Chitinophagaceae</taxon>
        <taxon>Panacibacter</taxon>
    </lineage>
</organism>
<feature type="transmembrane region" description="Helical" evidence="1">
    <location>
        <begin position="117"/>
        <end position="137"/>
    </location>
</feature>
<dbReference type="KEGG" id="pgin:FRZ67_02765"/>
<keyword evidence="1" id="KW-1133">Transmembrane helix</keyword>
<evidence type="ECO:0000313" key="3">
    <source>
        <dbReference type="Proteomes" id="UP000321533"/>
    </source>
</evidence>
<proteinExistence type="predicted"/>
<accession>A0A5B8V529</accession>
<dbReference type="RefSeq" id="WP_147188079.1">
    <property type="nucleotide sequence ID" value="NZ_CP042435.1"/>
</dbReference>
<evidence type="ECO:0000256" key="1">
    <source>
        <dbReference type="SAM" id="Phobius"/>
    </source>
</evidence>
<protein>
    <submittedName>
        <fullName evidence="2">Uncharacterized protein</fullName>
    </submittedName>
</protein>
<evidence type="ECO:0000313" key="2">
    <source>
        <dbReference type="EMBL" id="QEC66279.1"/>
    </source>
</evidence>
<dbReference type="EMBL" id="CP042435">
    <property type="protein sequence ID" value="QEC66279.1"/>
    <property type="molecule type" value="Genomic_DNA"/>
</dbReference>
<reference evidence="2 3" key="1">
    <citation type="journal article" date="2016" name="Int. J. Syst. Evol. Microbiol.">
        <title>Panacibacter ginsenosidivorans gen. nov., sp. nov., with ginsenoside converting activity isolated from soil of a ginseng field.</title>
        <authorList>
            <person name="Siddiqi M.Z."/>
            <person name="Muhammad Shafi S."/>
            <person name="Choi K.D."/>
            <person name="Im W.T."/>
        </authorList>
    </citation>
    <scope>NUCLEOTIDE SEQUENCE [LARGE SCALE GENOMIC DNA]</scope>
    <source>
        <strain evidence="2 3">Gsoil1550</strain>
    </source>
</reference>
<dbReference type="Proteomes" id="UP000321533">
    <property type="component" value="Chromosome"/>
</dbReference>
<feature type="transmembrane region" description="Helical" evidence="1">
    <location>
        <begin position="86"/>
        <end position="105"/>
    </location>
</feature>
<keyword evidence="3" id="KW-1185">Reference proteome</keyword>
<keyword evidence="1" id="KW-0812">Transmembrane</keyword>
<dbReference type="AlphaFoldDB" id="A0A5B8V529"/>
<gene>
    <name evidence="2" type="ORF">FRZ67_02765</name>
</gene>
<name>A0A5B8V529_9BACT</name>
<feature type="transmembrane region" description="Helical" evidence="1">
    <location>
        <begin position="48"/>
        <end position="74"/>
    </location>
</feature>
<keyword evidence="1" id="KW-0472">Membrane</keyword>
<sequence length="159" mass="17549">MKKNSLTRFILAGFLISVFSNTAVVSPHILTAVEPHLLVPNGFSFIDSLYIILLSAGLSILIFAITFSIIYIVAKIFAGMQKNKSFWLLMIIGIIVAVIADKFINTPLAKYNDQTDWISMIAAFSVLISMSSQYLFFINDGTENNIIDSVNNPHSQAAL</sequence>